<proteinExistence type="predicted"/>
<evidence type="ECO:0000313" key="2">
    <source>
        <dbReference type="EMBL" id="TRY55921.1"/>
    </source>
</evidence>
<dbReference type="OrthoDB" id="9908757at2759"/>
<dbReference type="AlphaFoldDB" id="A0A553MRW4"/>
<dbReference type="EMBL" id="SRMA01027303">
    <property type="protein sequence ID" value="TRY55921.1"/>
    <property type="molecule type" value="Genomic_DNA"/>
</dbReference>
<gene>
    <name evidence="2" type="ORF">DNTS_001754</name>
</gene>
<accession>A0A553MRW4</accession>
<name>A0A553MRW4_9TELE</name>
<sequence>METVADGSFLRDKASTNPETQDLWDLLEALAASEKLIPSRTAESRRAPGTSSAENISKQLEHLGSARNRRSGACWTAQRVQSERVAVSRVGQMTSLSSAPSSSPPLARSHALVAQCSCSDLLQLRDLPLENHEMFDSFWCLCVVHAPFSRVSRRRGMEESFETFEDELGRPLRNDQLPHHHPHKPERKPRGTARPGTSSGVHPVIILTRQSHEFLLLSLVRGNICTNVRKQSR</sequence>
<evidence type="ECO:0000313" key="3">
    <source>
        <dbReference type="Proteomes" id="UP000316079"/>
    </source>
</evidence>
<reference evidence="2 3" key="1">
    <citation type="journal article" date="2019" name="Sci. Data">
        <title>Hybrid genome assembly and annotation of Danionella translucida.</title>
        <authorList>
            <person name="Kadobianskyi M."/>
            <person name="Schulze L."/>
            <person name="Schuelke M."/>
            <person name="Judkewitz B."/>
        </authorList>
    </citation>
    <scope>NUCLEOTIDE SEQUENCE [LARGE SCALE GENOMIC DNA]</scope>
    <source>
        <strain evidence="2 3">Bolton</strain>
    </source>
</reference>
<dbReference type="Proteomes" id="UP000316079">
    <property type="component" value="Unassembled WGS sequence"/>
</dbReference>
<comment type="caution">
    <text evidence="2">The sequence shown here is derived from an EMBL/GenBank/DDBJ whole genome shotgun (WGS) entry which is preliminary data.</text>
</comment>
<protein>
    <submittedName>
        <fullName evidence="2">Uncharacterized protein</fullName>
    </submittedName>
</protein>
<evidence type="ECO:0000256" key="1">
    <source>
        <dbReference type="SAM" id="MobiDB-lite"/>
    </source>
</evidence>
<feature type="compositionally biased region" description="Basic and acidic residues" evidence="1">
    <location>
        <begin position="168"/>
        <end position="178"/>
    </location>
</feature>
<feature type="region of interest" description="Disordered" evidence="1">
    <location>
        <begin position="168"/>
        <end position="200"/>
    </location>
</feature>
<keyword evidence="3" id="KW-1185">Reference proteome</keyword>
<feature type="compositionally biased region" description="Basic residues" evidence="1">
    <location>
        <begin position="179"/>
        <end position="191"/>
    </location>
</feature>
<organism evidence="2 3">
    <name type="scientific">Danionella cerebrum</name>
    <dbReference type="NCBI Taxonomy" id="2873325"/>
    <lineage>
        <taxon>Eukaryota</taxon>
        <taxon>Metazoa</taxon>
        <taxon>Chordata</taxon>
        <taxon>Craniata</taxon>
        <taxon>Vertebrata</taxon>
        <taxon>Euteleostomi</taxon>
        <taxon>Actinopterygii</taxon>
        <taxon>Neopterygii</taxon>
        <taxon>Teleostei</taxon>
        <taxon>Ostariophysi</taxon>
        <taxon>Cypriniformes</taxon>
        <taxon>Danionidae</taxon>
        <taxon>Danioninae</taxon>
        <taxon>Danionella</taxon>
    </lineage>
</organism>